<reference evidence="2 3" key="1">
    <citation type="submission" date="2021-08" db="EMBL/GenBank/DDBJ databases">
        <authorList>
            <person name="Peeters C."/>
        </authorList>
    </citation>
    <scope>NUCLEOTIDE SEQUENCE [LARGE SCALE GENOMIC DNA]</scope>
    <source>
        <strain evidence="2 3">LMG 23992</strain>
    </source>
</reference>
<dbReference type="InterPro" id="IPR021320">
    <property type="entry name" value="DUF2905"/>
</dbReference>
<proteinExistence type="predicted"/>
<gene>
    <name evidence="2" type="ORF">LMG23992_03647</name>
</gene>
<evidence type="ECO:0008006" key="4">
    <source>
        <dbReference type="Google" id="ProtNLM"/>
    </source>
</evidence>
<evidence type="ECO:0000313" key="3">
    <source>
        <dbReference type="Proteomes" id="UP000727654"/>
    </source>
</evidence>
<protein>
    <recommendedName>
        <fullName evidence="4">DUF2905 domain-containing protein</fullName>
    </recommendedName>
</protein>
<keyword evidence="1" id="KW-1133">Transmembrane helix</keyword>
<feature type="transmembrane region" description="Helical" evidence="1">
    <location>
        <begin position="44"/>
        <end position="64"/>
    </location>
</feature>
<dbReference type="EMBL" id="CAJZAI010000009">
    <property type="protein sequence ID" value="CAG9178083.1"/>
    <property type="molecule type" value="Genomic_DNA"/>
</dbReference>
<organism evidence="2 3">
    <name type="scientific">Cupriavidus laharis</name>
    <dbReference type="NCBI Taxonomy" id="151654"/>
    <lineage>
        <taxon>Bacteria</taxon>
        <taxon>Pseudomonadati</taxon>
        <taxon>Pseudomonadota</taxon>
        <taxon>Betaproteobacteria</taxon>
        <taxon>Burkholderiales</taxon>
        <taxon>Burkholderiaceae</taxon>
        <taxon>Cupriavidus</taxon>
    </lineage>
</organism>
<evidence type="ECO:0000313" key="2">
    <source>
        <dbReference type="EMBL" id="CAG9178083.1"/>
    </source>
</evidence>
<name>A0ABM8XDG9_9BURK</name>
<dbReference type="RefSeq" id="WP_224081216.1">
    <property type="nucleotide sequence ID" value="NZ_CAJZAI010000009.1"/>
</dbReference>
<evidence type="ECO:0000256" key="1">
    <source>
        <dbReference type="SAM" id="Phobius"/>
    </source>
</evidence>
<keyword evidence="1" id="KW-0812">Transmembrane</keyword>
<dbReference type="Proteomes" id="UP000727654">
    <property type="component" value="Unassembled WGS sequence"/>
</dbReference>
<keyword evidence="1" id="KW-0472">Membrane</keyword>
<accession>A0ABM8XDG9</accession>
<sequence length="65" mass="7348">MLRWTLTIFLSVVVLSAALPWLQKLGIGRLPGDVRFRLFGRDYMLPFASTILLSLLALVIGKLIY</sequence>
<dbReference type="Pfam" id="PF11146">
    <property type="entry name" value="DUF2905"/>
    <property type="match status" value="1"/>
</dbReference>
<keyword evidence="3" id="KW-1185">Reference proteome</keyword>
<comment type="caution">
    <text evidence="2">The sequence shown here is derived from an EMBL/GenBank/DDBJ whole genome shotgun (WGS) entry which is preliminary data.</text>
</comment>